<dbReference type="GO" id="GO:0003676">
    <property type="term" value="F:nucleic acid binding"/>
    <property type="evidence" value="ECO:0007669"/>
    <property type="project" value="InterPro"/>
</dbReference>
<protein>
    <recommendedName>
        <fullName evidence="4">RRM domain-containing protein</fullName>
    </recommendedName>
</protein>
<feature type="compositionally biased region" description="Gly residues" evidence="1">
    <location>
        <begin position="76"/>
        <end position="103"/>
    </location>
</feature>
<evidence type="ECO:0000313" key="2">
    <source>
        <dbReference type="EMBL" id="RRT60701.1"/>
    </source>
</evidence>
<dbReference type="InterPro" id="IPR012677">
    <property type="entry name" value="Nucleotide-bd_a/b_plait_sf"/>
</dbReference>
<evidence type="ECO:0000313" key="3">
    <source>
        <dbReference type="Proteomes" id="UP000287651"/>
    </source>
</evidence>
<gene>
    <name evidence="2" type="ORF">B296_00044766</name>
</gene>
<dbReference type="EMBL" id="AMZH03007673">
    <property type="protein sequence ID" value="RRT60701.1"/>
    <property type="molecule type" value="Genomic_DNA"/>
</dbReference>
<feature type="compositionally biased region" description="Gly residues" evidence="1">
    <location>
        <begin position="52"/>
        <end position="69"/>
    </location>
</feature>
<dbReference type="InterPro" id="IPR035979">
    <property type="entry name" value="RBD_domain_sf"/>
</dbReference>
<name>A0A426Z9R0_ENSVE</name>
<accession>A0A426Z9R0</accession>
<organism evidence="2 3">
    <name type="scientific">Ensete ventricosum</name>
    <name type="common">Abyssinian banana</name>
    <name type="synonym">Musa ensete</name>
    <dbReference type="NCBI Taxonomy" id="4639"/>
    <lineage>
        <taxon>Eukaryota</taxon>
        <taxon>Viridiplantae</taxon>
        <taxon>Streptophyta</taxon>
        <taxon>Embryophyta</taxon>
        <taxon>Tracheophyta</taxon>
        <taxon>Spermatophyta</taxon>
        <taxon>Magnoliopsida</taxon>
        <taxon>Liliopsida</taxon>
        <taxon>Zingiberales</taxon>
        <taxon>Musaceae</taxon>
        <taxon>Ensete</taxon>
    </lineage>
</organism>
<dbReference type="AlphaFoldDB" id="A0A426Z9R0"/>
<feature type="compositionally biased region" description="Polar residues" evidence="1">
    <location>
        <begin position="106"/>
        <end position="115"/>
    </location>
</feature>
<sequence>MVASVYGCRIAYMDFKDQDAFSQALDLNGSELGGYTLTVDEAKPRSDNRDGGWSGGRGGGDGGWSGGRGGGRDSAGRSGGRFGGRGGGRGGRGRGGGGRGRGGTPYRQSAGTASTGIHCDLRSGGRQPSVMIRVITDDGFFMHGRTSMAKRAMMQCCLHKGSISSMGYAARELRPVVKVRDDQMGVACDRGGRRGSRAKIGSARLRSCWPSQRVTC</sequence>
<dbReference type="Proteomes" id="UP000287651">
    <property type="component" value="Unassembled WGS sequence"/>
</dbReference>
<feature type="region of interest" description="Disordered" evidence="1">
    <location>
        <begin position="38"/>
        <end position="122"/>
    </location>
</feature>
<reference evidence="2 3" key="1">
    <citation type="journal article" date="2014" name="Agronomy (Basel)">
        <title>A Draft Genome Sequence for Ensete ventricosum, the Drought-Tolerant Tree Against Hunger.</title>
        <authorList>
            <person name="Harrison J."/>
            <person name="Moore K.A."/>
            <person name="Paszkiewicz K."/>
            <person name="Jones T."/>
            <person name="Grant M."/>
            <person name="Ambacheew D."/>
            <person name="Muzemil S."/>
            <person name="Studholme D.J."/>
        </authorList>
    </citation>
    <scope>NUCLEOTIDE SEQUENCE [LARGE SCALE GENOMIC DNA]</scope>
</reference>
<proteinExistence type="predicted"/>
<comment type="caution">
    <text evidence="2">The sequence shown here is derived from an EMBL/GenBank/DDBJ whole genome shotgun (WGS) entry which is preliminary data.</text>
</comment>
<evidence type="ECO:0000256" key="1">
    <source>
        <dbReference type="SAM" id="MobiDB-lite"/>
    </source>
</evidence>
<dbReference type="Gene3D" id="3.30.70.330">
    <property type="match status" value="1"/>
</dbReference>
<evidence type="ECO:0008006" key="4">
    <source>
        <dbReference type="Google" id="ProtNLM"/>
    </source>
</evidence>
<feature type="compositionally biased region" description="Basic and acidic residues" evidence="1">
    <location>
        <begin position="40"/>
        <end position="50"/>
    </location>
</feature>
<dbReference type="SUPFAM" id="SSF54928">
    <property type="entry name" value="RNA-binding domain, RBD"/>
    <property type="match status" value="1"/>
</dbReference>